<comment type="caution">
    <text evidence="4">The sequence shown here is derived from an EMBL/GenBank/DDBJ whole genome shotgun (WGS) entry which is preliminary data.</text>
</comment>
<comment type="similarity">
    <text evidence="1 2">Belongs to the anti-sigma-factor antagonist family.</text>
</comment>
<evidence type="ECO:0000313" key="4">
    <source>
        <dbReference type="EMBL" id="MBB6345671.1"/>
    </source>
</evidence>
<name>A0A7X0C223_9ACTN</name>
<keyword evidence="5" id="KW-1185">Reference proteome</keyword>
<accession>A0A7X0C223</accession>
<dbReference type="Gene3D" id="3.30.750.24">
    <property type="entry name" value="STAS domain"/>
    <property type="match status" value="1"/>
</dbReference>
<dbReference type="InterPro" id="IPR003658">
    <property type="entry name" value="Anti-sigma_ant"/>
</dbReference>
<evidence type="ECO:0000256" key="1">
    <source>
        <dbReference type="ARBA" id="ARBA00009013"/>
    </source>
</evidence>
<dbReference type="EMBL" id="JACHJB010000001">
    <property type="protein sequence ID" value="MBB6345671.1"/>
    <property type="molecule type" value="Genomic_DNA"/>
</dbReference>
<dbReference type="PANTHER" id="PTHR33495">
    <property type="entry name" value="ANTI-SIGMA FACTOR ANTAGONIST TM_1081-RELATED-RELATED"/>
    <property type="match status" value="1"/>
</dbReference>
<dbReference type="CDD" id="cd07043">
    <property type="entry name" value="STAS_anti-anti-sigma_factors"/>
    <property type="match status" value="1"/>
</dbReference>
<dbReference type="InterPro" id="IPR036513">
    <property type="entry name" value="STAS_dom_sf"/>
</dbReference>
<evidence type="ECO:0000313" key="5">
    <source>
        <dbReference type="Proteomes" id="UP000583800"/>
    </source>
</evidence>
<dbReference type="PANTHER" id="PTHR33495:SF2">
    <property type="entry name" value="ANTI-SIGMA FACTOR ANTAGONIST TM_1081-RELATED"/>
    <property type="match status" value="1"/>
</dbReference>
<dbReference type="InterPro" id="IPR002645">
    <property type="entry name" value="STAS_dom"/>
</dbReference>
<sequence length="121" mass="12890">MTAPVQLTQISADAATGTCVLALSGELDYISAAQLRTDMANTLTPDHRHLVLDLSGLEFCDSTGIRTFLVFRKLILERGGTVALAGLTARLDRVFRMTGLSQAFDLYPSADQATAAITGKS</sequence>
<dbReference type="Pfam" id="PF01740">
    <property type="entry name" value="STAS"/>
    <property type="match status" value="1"/>
</dbReference>
<dbReference type="RefSeq" id="WP_185083581.1">
    <property type="nucleotide sequence ID" value="NZ_JACHJB010000001.1"/>
</dbReference>
<dbReference type="PROSITE" id="PS50801">
    <property type="entry name" value="STAS"/>
    <property type="match status" value="1"/>
</dbReference>
<dbReference type="GO" id="GO:0043856">
    <property type="term" value="F:anti-sigma factor antagonist activity"/>
    <property type="evidence" value="ECO:0007669"/>
    <property type="project" value="InterPro"/>
</dbReference>
<organism evidence="4 5">
    <name type="scientific">Nonomuraea muscovyensis</name>
    <dbReference type="NCBI Taxonomy" id="1124761"/>
    <lineage>
        <taxon>Bacteria</taxon>
        <taxon>Bacillati</taxon>
        <taxon>Actinomycetota</taxon>
        <taxon>Actinomycetes</taxon>
        <taxon>Streptosporangiales</taxon>
        <taxon>Streptosporangiaceae</taxon>
        <taxon>Nonomuraea</taxon>
    </lineage>
</organism>
<reference evidence="4 5" key="1">
    <citation type="submission" date="2020-08" db="EMBL/GenBank/DDBJ databases">
        <title>Sequencing the genomes of 1000 actinobacteria strains.</title>
        <authorList>
            <person name="Klenk H.-P."/>
        </authorList>
    </citation>
    <scope>NUCLEOTIDE SEQUENCE [LARGE SCALE GENOMIC DNA]</scope>
    <source>
        <strain evidence="4 5">DSM 45913</strain>
    </source>
</reference>
<proteinExistence type="inferred from homology"/>
<evidence type="ECO:0000256" key="2">
    <source>
        <dbReference type="RuleBase" id="RU003749"/>
    </source>
</evidence>
<protein>
    <recommendedName>
        <fullName evidence="2">Anti-sigma factor antagonist</fullName>
    </recommendedName>
</protein>
<feature type="domain" description="STAS" evidence="3">
    <location>
        <begin position="8"/>
        <end position="117"/>
    </location>
</feature>
<dbReference type="NCBIfam" id="TIGR00377">
    <property type="entry name" value="ant_ant_sig"/>
    <property type="match status" value="1"/>
</dbReference>
<dbReference type="Proteomes" id="UP000583800">
    <property type="component" value="Unassembled WGS sequence"/>
</dbReference>
<evidence type="ECO:0000259" key="3">
    <source>
        <dbReference type="PROSITE" id="PS50801"/>
    </source>
</evidence>
<dbReference type="AlphaFoldDB" id="A0A7X0C223"/>
<gene>
    <name evidence="4" type="ORF">FHU36_002180</name>
</gene>
<dbReference type="SUPFAM" id="SSF52091">
    <property type="entry name" value="SpoIIaa-like"/>
    <property type="match status" value="1"/>
</dbReference>